<dbReference type="PANTHER" id="PTHR43735">
    <property type="entry name" value="APOPTOSIS-INDUCING FACTOR 1"/>
    <property type="match status" value="1"/>
</dbReference>
<dbReference type="SUPFAM" id="SSF51905">
    <property type="entry name" value="FAD/NAD(P)-binding domain"/>
    <property type="match status" value="1"/>
</dbReference>
<dbReference type="AlphaFoldDB" id="A0A0C3DLS2"/>
<dbReference type="HOGENOM" id="CLU_019845_0_1_1"/>
<dbReference type="EMBL" id="KN832874">
    <property type="protein sequence ID" value="KIN02988.1"/>
    <property type="molecule type" value="Genomic_DNA"/>
</dbReference>
<reference evidence="3 4" key="1">
    <citation type="submission" date="2014-04" db="EMBL/GenBank/DDBJ databases">
        <authorList>
            <consortium name="DOE Joint Genome Institute"/>
            <person name="Kuo A."/>
            <person name="Martino E."/>
            <person name="Perotto S."/>
            <person name="Kohler A."/>
            <person name="Nagy L.G."/>
            <person name="Floudas D."/>
            <person name="Copeland A."/>
            <person name="Barry K.W."/>
            <person name="Cichocki N."/>
            <person name="Veneault-Fourrey C."/>
            <person name="LaButti K."/>
            <person name="Lindquist E.A."/>
            <person name="Lipzen A."/>
            <person name="Lundell T."/>
            <person name="Morin E."/>
            <person name="Murat C."/>
            <person name="Sun H."/>
            <person name="Tunlid A."/>
            <person name="Henrissat B."/>
            <person name="Grigoriev I.V."/>
            <person name="Hibbett D.S."/>
            <person name="Martin F."/>
            <person name="Nordberg H.P."/>
            <person name="Cantor M.N."/>
            <person name="Hua S.X."/>
        </authorList>
    </citation>
    <scope>NUCLEOTIDE SEQUENCE [LARGE SCALE GENOMIC DNA]</scope>
    <source>
        <strain evidence="3 4">Zn</strain>
    </source>
</reference>
<evidence type="ECO:0000259" key="2">
    <source>
        <dbReference type="Pfam" id="PF07992"/>
    </source>
</evidence>
<accession>A0A0C3DLS2</accession>
<reference evidence="4" key="2">
    <citation type="submission" date="2015-01" db="EMBL/GenBank/DDBJ databases">
        <title>Evolutionary Origins and Diversification of the Mycorrhizal Mutualists.</title>
        <authorList>
            <consortium name="DOE Joint Genome Institute"/>
            <consortium name="Mycorrhizal Genomics Consortium"/>
            <person name="Kohler A."/>
            <person name="Kuo A."/>
            <person name="Nagy L.G."/>
            <person name="Floudas D."/>
            <person name="Copeland A."/>
            <person name="Barry K.W."/>
            <person name="Cichocki N."/>
            <person name="Veneault-Fourrey C."/>
            <person name="LaButti K."/>
            <person name="Lindquist E.A."/>
            <person name="Lipzen A."/>
            <person name="Lundell T."/>
            <person name="Morin E."/>
            <person name="Murat C."/>
            <person name="Riley R."/>
            <person name="Ohm R."/>
            <person name="Sun H."/>
            <person name="Tunlid A."/>
            <person name="Henrissat B."/>
            <person name="Grigoriev I.V."/>
            <person name="Hibbett D.S."/>
            <person name="Martin F."/>
        </authorList>
    </citation>
    <scope>NUCLEOTIDE SEQUENCE [LARGE SCALE GENOMIC DNA]</scope>
    <source>
        <strain evidence="4">Zn</strain>
    </source>
</reference>
<evidence type="ECO:0000313" key="4">
    <source>
        <dbReference type="Proteomes" id="UP000054321"/>
    </source>
</evidence>
<proteinExistence type="predicted"/>
<evidence type="ECO:0000313" key="3">
    <source>
        <dbReference type="EMBL" id="KIN02988.1"/>
    </source>
</evidence>
<dbReference type="Gene3D" id="3.50.50.100">
    <property type="match status" value="1"/>
</dbReference>
<evidence type="ECO:0000256" key="1">
    <source>
        <dbReference type="SAM" id="SignalP"/>
    </source>
</evidence>
<dbReference type="InterPro" id="IPR036188">
    <property type="entry name" value="FAD/NAD-bd_sf"/>
</dbReference>
<dbReference type="GO" id="GO:0050660">
    <property type="term" value="F:flavin adenine dinucleotide binding"/>
    <property type="evidence" value="ECO:0007669"/>
    <property type="project" value="TreeGrafter"/>
</dbReference>
<feature type="signal peptide" evidence="1">
    <location>
        <begin position="1"/>
        <end position="18"/>
    </location>
</feature>
<keyword evidence="4" id="KW-1185">Reference proteome</keyword>
<dbReference type="PANTHER" id="PTHR43735:SF11">
    <property type="entry name" value="HYPOTHETICAL OXIDOREDUCTASE (EUROFUNG)"/>
    <property type="match status" value="1"/>
</dbReference>
<dbReference type="PRINTS" id="PR00368">
    <property type="entry name" value="FADPNR"/>
</dbReference>
<dbReference type="InterPro" id="IPR023753">
    <property type="entry name" value="FAD/NAD-binding_dom"/>
</dbReference>
<dbReference type="Proteomes" id="UP000054321">
    <property type="component" value="Unassembled WGS sequence"/>
</dbReference>
<gene>
    <name evidence="3" type="ORF">OIDMADRAFT_52805</name>
</gene>
<dbReference type="PRINTS" id="PR00411">
    <property type="entry name" value="PNDRDTASEI"/>
</dbReference>
<protein>
    <recommendedName>
        <fullName evidence="2">FAD/NAD(P)-binding domain-containing protein</fullName>
    </recommendedName>
</protein>
<dbReference type="InParanoid" id="A0A0C3DLS2"/>
<dbReference type="GO" id="GO:0004174">
    <property type="term" value="F:electron-transferring-flavoprotein dehydrogenase activity"/>
    <property type="evidence" value="ECO:0007669"/>
    <property type="project" value="TreeGrafter"/>
</dbReference>
<feature type="domain" description="FAD/NAD(P)-binding" evidence="2">
    <location>
        <begin position="6"/>
        <end position="300"/>
    </location>
</feature>
<keyword evidence="1" id="KW-0732">Signal</keyword>
<dbReference type="GO" id="GO:0005737">
    <property type="term" value="C:cytoplasm"/>
    <property type="evidence" value="ECO:0007669"/>
    <property type="project" value="TreeGrafter"/>
</dbReference>
<feature type="chain" id="PRO_5002173794" description="FAD/NAD(P)-binding domain-containing protein" evidence="1">
    <location>
        <begin position="19"/>
        <end position="386"/>
    </location>
</feature>
<dbReference type="OrthoDB" id="202203at2759"/>
<name>A0A0C3DLS2_OIDMZ</name>
<sequence>MTLQFLIVVGGSFVGTKAAQQLAANFHGRFRVLLIEKNSHFQHLFAFPRFSSAVSVKTQKAFIPYPGVFDTSPRGSVDVVQARVTSVTRDRVQLDRKVFLNDQHMDTIPYLYLVIATGTTLVAPSNMPSSEKLESVNYLQEHARRVKQSSNIVIIGGGAVGVQMATDIKELYPNKSVTLVHSRQLLMNKFHHKLHEIVEKSCADLSIKMVLGSRVKLPTNGYPTDGDFYVNLEDGSRIPSDMAIVCTGQIPQSDILRSLSPESIDASGFIRMAKTLQISNPKYPNVFAIGDVAMTGAHKAARPGGRQAEIVAKNIQHHMSGEPLEEYAPRSPPAIRLTLGINKGVSFRNPPIGSYEPVVEHGEDGQLDMNIDRVWARRGGGADSML</sequence>
<dbReference type="Pfam" id="PF07992">
    <property type="entry name" value="Pyr_redox_2"/>
    <property type="match status" value="1"/>
</dbReference>
<organism evidence="3 4">
    <name type="scientific">Oidiodendron maius (strain Zn)</name>
    <dbReference type="NCBI Taxonomy" id="913774"/>
    <lineage>
        <taxon>Eukaryota</taxon>
        <taxon>Fungi</taxon>
        <taxon>Dikarya</taxon>
        <taxon>Ascomycota</taxon>
        <taxon>Pezizomycotina</taxon>
        <taxon>Leotiomycetes</taxon>
        <taxon>Leotiomycetes incertae sedis</taxon>
        <taxon>Myxotrichaceae</taxon>
        <taxon>Oidiodendron</taxon>
    </lineage>
</organism>
<dbReference type="STRING" id="913774.A0A0C3DLS2"/>